<comment type="caution">
    <text evidence="2">The sequence shown here is derived from an EMBL/GenBank/DDBJ whole genome shotgun (WGS) entry which is preliminary data.</text>
</comment>
<gene>
    <name evidence="2" type="ORF">JR316_002569</name>
</gene>
<dbReference type="Pfam" id="PF07942">
    <property type="entry name" value="CARME"/>
    <property type="match status" value="1"/>
</dbReference>
<dbReference type="InterPro" id="IPR012901">
    <property type="entry name" value="CARME"/>
</dbReference>
<accession>A0A8H7Y864</accession>
<dbReference type="SMART" id="SM01296">
    <property type="entry name" value="N2227"/>
    <property type="match status" value="1"/>
</dbReference>
<evidence type="ECO:0008006" key="3">
    <source>
        <dbReference type="Google" id="ProtNLM"/>
    </source>
</evidence>
<keyword evidence="1" id="KW-0472">Membrane</keyword>
<reference evidence="2" key="1">
    <citation type="submission" date="2021-02" db="EMBL/GenBank/DDBJ databases">
        <title>Psilocybe cubensis genome.</title>
        <authorList>
            <person name="Mckernan K.J."/>
            <person name="Crawford S."/>
            <person name="Trippe A."/>
            <person name="Kane L.T."/>
            <person name="Mclaughlin S."/>
        </authorList>
    </citation>
    <scope>NUCLEOTIDE SEQUENCE [LARGE SCALE GENOMIC DNA]</scope>
    <source>
        <strain evidence="2">MGC-MH-2018</strain>
    </source>
</reference>
<keyword evidence="1" id="KW-0812">Transmembrane</keyword>
<name>A0A8H7Y864_PSICU</name>
<dbReference type="OrthoDB" id="978at2759"/>
<dbReference type="EMBL" id="JAFIQS010000002">
    <property type="protein sequence ID" value="KAG5173064.1"/>
    <property type="molecule type" value="Genomic_DNA"/>
</dbReference>
<sequence>MSFSDIRYILASDTLLASFIPLIILVIGYKHFSFNVSNLRDLLSVGYRKRPVYGYFSLPRAYFSFDQYAQLSARELSKMRASYRKLGRANEKIGFKIGYPKKLDRLQEEIANNATITAGITSLALDEFPSLKTNVDAPIDPNSADLGRVRESLKHYVRDWSSEGKPERARIFAPILKLLQKVPANSRQDLKVLVPGCGLGRLAWEISELGFDTTANELSYFMILALRFLCSEKTTKSVNQHNLAPYAHWFSHQLTNESLFRQISFPDVLPRFSSNFHLAEGDFLELKAPLSHTSHLKGYDFIITLFFIDTSLDVLATLNHIYNLLKPGGTWVNLGPLLWTGGGQAKLELSLEEVLLAVEEIGFILNAGKTGAGSRKTIECEYTGDKNAMMRWIYKAEFWVATKPQSL</sequence>
<proteinExistence type="predicted"/>
<dbReference type="GO" id="GO:0008757">
    <property type="term" value="F:S-adenosylmethionine-dependent methyltransferase activity"/>
    <property type="evidence" value="ECO:0007669"/>
    <property type="project" value="InterPro"/>
</dbReference>
<dbReference type="PANTHER" id="PTHR12303:SF13">
    <property type="match status" value="1"/>
</dbReference>
<dbReference type="PANTHER" id="PTHR12303">
    <property type="entry name" value="CARNOSINE N-METHYLTRANSFERASE"/>
    <property type="match status" value="1"/>
</dbReference>
<evidence type="ECO:0000313" key="2">
    <source>
        <dbReference type="EMBL" id="KAG5173064.1"/>
    </source>
</evidence>
<keyword evidence="1" id="KW-1133">Transmembrane helix</keyword>
<dbReference type="SUPFAM" id="SSF53335">
    <property type="entry name" value="S-adenosyl-L-methionine-dependent methyltransferases"/>
    <property type="match status" value="1"/>
</dbReference>
<dbReference type="AlphaFoldDB" id="A0A8H7Y864"/>
<dbReference type="Gene3D" id="3.40.50.150">
    <property type="entry name" value="Vaccinia Virus protein VP39"/>
    <property type="match status" value="1"/>
</dbReference>
<organism evidence="2">
    <name type="scientific">Psilocybe cubensis</name>
    <name type="common">Psychedelic mushroom</name>
    <name type="synonym">Stropharia cubensis</name>
    <dbReference type="NCBI Taxonomy" id="181762"/>
    <lineage>
        <taxon>Eukaryota</taxon>
        <taxon>Fungi</taxon>
        <taxon>Dikarya</taxon>
        <taxon>Basidiomycota</taxon>
        <taxon>Agaricomycotina</taxon>
        <taxon>Agaricomycetes</taxon>
        <taxon>Agaricomycetidae</taxon>
        <taxon>Agaricales</taxon>
        <taxon>Agaricineae</taxon>
        <taxon>Strophariaceae</taxon>
        <taxon>Psilocybe</taxon>
    </lineage>
</organism>
<dbReference type="InterPro" id="IPR029063">
    <property type="entry name" value="SAM-dependent_MTases_sf"/>
</dbReference>
<protein>
    <recommendedName>
        <fullName evidence="3">N2227-domain-containing protein</fullName>
    </recommendedName>
</protein>
<evidence type="ECO:0000256" key="1">
    <source>
        <dbReference type="SAM" id="Phobius"/>
    </source>
</evidence>
<feature type="transmembrane region" description="Helical" evidence="1">
    <location>
        <begin position="6"/>
        <end position="29"/>
    </location>
</feature>